<protein>
    <recommendedName>
        <fullName evidence="2">DUF6273 domain-containing protein</fullName>
    </recommendedName>
</protein>
<dbReference type="InterPro" id="IPR046240">
    <property type="entry name" value="DUF6273"/>
</dbReference>
<organism evidence="3">
    <name type="scientific">virus sp. ctmTa7</name>
    <dbReference type="NCBI Taxonomy" id="2828255"/>
    <lineage>
        <taxon>Viruses</taxon>
    </lineage>
</organism>
<sequence length="2393" mass="269967">MSFADSLKNATQDSKKISTFSSDEATPVVASELDDISTYSDSWTRDNNYKWFDYRDDNISTVNDEKNISLNSKQINITQEENSQFIPFEMSRYYDGIDLTNYAISIHYSRSDGKHASSKAVNVEYNNEKIRFAWLIDGSVTGVAGQVSFEIHAAGSIYDNSGKSYAYVWKTKSNDTLNVLQSICGTDCGGTININDSWVQEIVESVSEKVAKQVAQAQIGDQVDKAKQYAEEAKTSANNAKNTVENVLATKGYATTSYVDSAIKSVDISGQLKNYALKTELPKKTSELTNDSGYITRSDLPTKLSQFTDDVGYLKSSDAASAYATKSDIENMATTSYVDEAVAAVDVSEQLKEYYTKTQVDEKISSIDVTDQLTDYAKTENVYSKNEIDNKENTLNSSIKTNTTNISKLSTTLSNLQTEVDGIDKDPRLTYDIKYNDEEDENVGKNTLAFFEIKNEGKENEERTVKAKMVITGGSGGGGTTSTLKIEYVTKTPLVVTLTDKVIIKYNFSGVDSSGDPVLEGKATWKVGSTIVATNTAISGENSFDVTDFITIGSQKVSLQITDDAGTLVSKNWTVQKVDVRLESTFNDKLTYPIDNVAFDYTPYGAVVKDVHFVLDNKEIGKVTTSSSGVPMSYSLPTQSHGSHLLDVYMTAEINGNTIESNHITKDIIWYDSQSTIPVIGCVQQKFTAKQYDATNIVYTVYDPTTETPEITLAVDGKVTSTLTIDSNTQTWQYKSSDIGQHTLTITCGQTVKTLTVTIEKLDIDVEPVTAGLMFDFNPTGKSNSDSDRLWVDKDNPDIKMTVSENFDWVNGGYQIDGNGDQYFGVKAGTTATISYNLFADDARKNGKEFKFIFKTTSVAKSNATFLTCQSGDVTSIGLQMNVHEAYIKSSAKSLYIPYSEEDIIEWEFNINKDTDIPIVMSYEDGTPCRPMSYTNDYSFTQESPVPITIGSPDCDVSIYRMKAYNTSLTSSAILSNFIADARTATEMINRYTRNQIYDENNLLTPDSVANACPNMRVIKIEAPHFTNNKKDFIKDTSVECIYKNGDPILDNWKFINAYHSGQGTTSNEYGASGRNIDVICGFDGKHQVTSKIDLDPNYITKLILGDGTEYNDGTGKISLTRTSIPNNWFNIKVNVASSEMVNNAYLQKRYNTYLPYTSPAQKRDPRVKNDMEFVNCVVFIKESDPDVSTHREFQDCEWHYYALGNIGDSKKTDVSRAYDPDDMNEFCIEISDNTLPNSTFQTGVTNSDSSMKYPISKAEWTTGNEAYDNLYNNWDGSFEFRYDCCGDSKDGDPTSTDEEKEKIRTKNRQIWRDFYEFVITSSDEDFKNKLQDWFIVDSALYFYLFTLRYTMIDNRSKNTFWHWAKHYISTSEAAEMGEKANYYTIDDTAASINNGYRYDLWDYDNDSSLGINNSGELTMTYGKEDTDYRTDGDPSSGYIFNAAESVFFCRIRDLMKSDLQKTYISRESKNCWSASSLINQFDEIQNEWPEELWRIDYVRKYERPYRDGNTRFLEQMMNGKKKYQRRQFERDQEVYMATKFIGNTITSDQIMFRCNTPKDAIVKPDYTLHLTPFSDMYLSVMFGNSSPTQIRAKAGRQYNITCPYSTMDDTAVLIYGASRIQSVGDVSACYIHDNDFSKAERLKELIVGNTTTGYSNTFLTNLVIGNNKLLEKLDVRNTPNLVSSLDLSKCMNLREFYATGSGLRGILFANGGNIRTALLPETLTSINMRNLIYLTNLSIAGYDSISTVILENCNTINVKDLLEKSPRINRARIIGIDWQLDNTSLLERIYKMGGIDKNGYNADQSVLTGNVHVPVIRQQELKRYNDAWNDLDVTYDSIIEQFTATFKNTDGTILDIQYVDKGNKPVDPITREIDPIETPTQKSTIQYNYTFKGWDTNFVNMFENMIFTATYSKTIRNYTIKFVSKSTVMQETSAPYGTTVFYTGDIPTYTGEETAYKYYLFNRWDKSGYVDGDKTINAVFDICSYSSGYFDNKDLSEMTPVEMYALTKVGIEQSIVELMDDFNFTTGNDYDYDDIQSKTFINEKTVFTGNNYIDTNVAIMDIDRDFVFAVDFEFATGNTNNSTLMQCFKSDGSDGFKLVYNSTPKIQWGTSSAQCATSTNREMLVLRHVKGENNLHVYMSNLSGTSVNTVKLERNKSTISSSTLVFGCVKADDGSYERYAKGTIHWSKLWYTDLGEEACKNLAEYIHEKVNVQMCGFKRKYLSDGSGKRSSMTFLASHTLNIKRSIDNSYTNEGGWGRTQLSTWLNTRFYKGLPVQIKQLVKKVKVKYADMDKNNKNNIAETDCYVYIPAIYELGSSTISTEPYINEDDPIDYMINDEDRIRKDSNNIAVDYITRSPNVGYAAYYYYVKADGSYSGFAQPSESYGVVIELNI</sequence>
<dbReference type="EMBL" id="BK059091">
    <property type="protein sequence ID" value="DAE28821.1"/>
    <property type="molecule type" value="Genomic_DNA"/>
</dbReference>
<evidence type="ECO:0000313" key="3">
    <source>
        <dbReference type="EMBL" id="DAE28821.1"/>
    </source>
</evidence>
<feature type="coiled-coil region" evidence="1">
    <location>
        <begin position="223"/>
        <end position="250"/>
    </location>
</feature>
<proteinExistence type="predicted"/>
<evidence type="ECO:0000256" key="1">
    <source>
        <dbReference type="SAM" id="Coils"/>
    </source>
</evidence>
<keyword evidence="1" id="KW-0175">Coiled coil</keyword>
<evidence type="ECO:0000259" key="2">
    <source>
        <dbReference type="Pfam" id="PF19789"/>
    </source>
</evidence>
<reference evidence="3" key="1">
    <citation type="journal article" date="2021" name="Proc. Natl. Acad. Sci. U.S.A.">
        <title>A Catalog of Tens of Thousands of Viruses from Human Metagenomes Reveals Hidden Associations with Chronic Diseases.</title>
        <authorList>
            <person name="Tisza M.J."/>
            <person name="Buck C.B."/>
        </authorList>
    </citation>
    <scope>NUCLEOTIDE SEQUENCE</scope>
    <source>
        <strain evidence="3">CtmTa7</strain>
    </source>
</reference>
<feature type="domain" description="DUF6273" evidence="2">
    <location>
        <begin position="2234"/>
        <end position="2387"/>
    </location>
</feature>
<accession>A0A8S5RCL7</accession>
<name>A0A8S5RCL7_9VIRU</name>
<dbReference type="Pfam" id="PF19789">
    <property type="entry name" value="DUF6273"/>
    <property type="match status" value="1"/>
</dbReference>